<proteinExistence type="inferred from homology"/>
<dbReference type="InterPro" id="IPR023313">
    <property type="entry name" value="UBQ-conjugating_AS"/>
</dbReference>
<accession>A0A7S0IG54</accession>
<dbReference type="InterPro" id="IPR016135">
    <property type="entry name" value="UBQ-conjugating_enzyme/RWD"/>
</dbReference>
<organism evidence="14">
    <name type="scientific">Micromonas pusilla</name>
    <name type="common">Picoplanktonic green alga</name>
    <name type="synonym">Chromulina pusilla</name>
    <dbReference type="NCBI Taxonomy" id="38833"/>
    <lineage>
        <taxon>Eukaryota</taxon>
        <taxon>Viridiplantae</taxon>
        <taxon>Chlorophyta</taxon>
        <taxon>Mamiellophyceae</taxon>
        <taxon>Mamiellales</taxon>
        <taxon>Mamiellaceae</taxon>
        <taxon>Micromonas</taxon>
    </lineage>
</organism>
<dbReference type="PANTHER" id="PTHR24067">
    <property type="entry name" value="UBIQUITIN-CONJUGATING ENZYME E2"/>
    <property type="match status" value="1"/>
</dbReference>
<evidence type="ECO:0000256" key="12">
    <source>
        <dbReference type="SAM" id="MobiDB-lite"/>
    </source>
</evidence>
<dbReference type="GO" id="GO:0019787">
    <property type="term" value="F:ubiquitin-like protein transferase activity"/>
    <property type="evidence" value="ECO:0007669"/>
    <property type="project" value="UniProtKB-ARBA"/>
</dbReference>
<evidence type="ECO:0000256" key="9">
    <source>
        <dbReference type="ARBA" id="ARBA00044296"/>
    </source>
</evidence>
<dbReference type="PROSITE" id="PS50127">
    <property type="entry name" value="UBC_2"/>
    <property type="match status" value="1"/>
</dbReference>
<evidence type="ECO:0000256" key="5">
    <source>
        <dbReference type="ARBA" id="ARBA00022786"/>
    </source>
</evidence>
<evidence type="ECO:0000256" key="6">
    <source>
        <dbReference type="ARBA" id="ARBA00022840"/>
    </source>
</evidence>
<keyword evidence="7" id="KW-0539">Nucleus</keyword>
<comment type="subcellular location">
    <subcellularLocation>
        <location evidence="1">Nucleus</location>
    </subcellularLocation>
</comment>
<dbReference type="GO" id="GO:0005524">
    <property type="term" value="F:ATP binding"/>
    <property type="evidence" value="ECO:0007669"/>
    <property type="project" value="UniProtKB-UniRule"/>
</dbReference>
<evidence type="ECO:0000256" key="11">
    <source>
        <dbReference type="RuleBase" id="RU362109"/>
    </source>
</evidence>
<evidence type="ECO:0000256" key="2">
    <source>
        <dbReference type="ARBA" id="ARBA00004718"/>
    </source>
</evidence>
<dbReference type="PROSITE" id="PS00183">
    <property type="entry name" value="UBC_1"/>
    <property type="match status" value="1"/>
</dbReference>
<dbReference type="AlphaFoldDB" id="A0A7S0IG54"/>
<evidence type="ECO:0000256" key="7">
    <source>
        <dbReference type="ARBA" id="ARBA00023242"/>
    </source>
</evidence>
<keyword evidence="6 11" id="KW-0067">ATP-binding</keyword>
<evidence type="ECO:0000313" key="14">
    <source>
        <dbReference type="EMBL" id="CAD8520875.1"/>
    </source>
</evidence>
<feature type="active site" description="Glycyl thioester intermediate" evidence="10">
    <location>
        <position position="93"/>
    </location>
</feature>
<keyword evidence="5 11" id="KW-0833">Ubl conjugation pathway</keyword>
<gene>
    <name evidence="14" type="ORF">MCOM1403_LOCUS8301</name>
</gene>
<evidence type="ECO:0000256" key="4">
    <source>
        <dbReference type="ARBA" id="ARBA00022741"/>
    </source>
</evidence>
<keyword evidence="3" id="KW-0808">Transferase</keyword>
<feature type="domain" description="UBC core" evidence="13">
    <location>
        <begin position="4"/>
        <end position="157"/>
    </location>
</feature>
<dbReference type="InterPro" id="IPR000608">
    <property type="entry name" value="UBC"/>
</dbReference>
<evidence type="ECO:0000256" key="3">
    <source>
        <dbReference type="ARBA" id="ARBA00022679"/>
    </source>
</evidence>
<dbReference type="InterPro" id="IPR050113">
    <property type="entry name" value="Ub_conjugating_enzyme"/>
</dbReference>
<dbReference type="EMBL" id="HBEQ01010318">
    <property type="protein sequence ID" value="CAD8520875.1"/>
    <property type="molecule type" value="Transcribed_RNA"/>
</dbReference>
<dbReference type="Pfam" id="PF00179">
    <property type="entry name" value="UQ_con"/>
    <property type="match status" value="1"/>
</dbReference>
<dbReference type="Gene3D" id="3.10.110.10">
    <property type="entry name" value="Ubiquitin Conjugating Enzyme"/>
    <property type="match status" value="1"/>
</dbReference>
<dbReference type="CDD" id="cd23798">
    <property type="entry name" value="UBCc_UBE2I"/>
    <property type="match status" value="1"/>
</dbReference>
<dbReference type="SUPFAM" id="SSF54495">
    <property type="entry name" value="UBC-like"/>
    <property type="match status" value="1"/>
</dbReference>
<sequence>MSSLAKTRLQTERKGWRKDHPHGFVAKPRTARDGSVDLLNWDCKIPGKAGTLWEKGLYPIRLEFSEDYPSKPPKVSFPAGFFHPNVYPSGKVCLSILNEDKGWKPSITVKQILVGVQELLDNPNNADAAQEAAYRLFKKSGAEYAKRVGIEAAKYTEAPAGFVAGGGATGAEDDVIVL</sequence>
<evidence type="ECO:0000256" key="1">
    <source>
        <dbReference type="ARBA" id="ARBA00004123"/>
    </source>
</evidence>
<evidence type="ECO:0000256" key="10">
    <source>
        <dbReference type="PROSITE-ProRule" id="PRU10133"/>
    </source>
</evidence>
<dbReference type="GO" id="GO:0005694">
    <property type="term" value="C:chromosome"/>
    <property type="evidence" value="ECO:0007669"/>
    <property type="project" value="UniProtKB-ARBA"/>
</dbReference>
<reference evidence="14" key="1">
    <citation type="submission" date="2021-01" db="EMBL/GenBank/DDBJ databases">
        <authorList>
            <person name="Corre E."/>
            <person name="Pelletier E."/>
            <person name="Niang G."/>
            <person name="Scheremetjew M."/>
            <person name="Finn R."/>
            <person name="Kale V."/>
            <person name="Holt S."/>
            <person name="Cochrane G."/>
            <person name="Meng A."/>
            <person name="Brown T."/>
            <person name="Cohen L."/>
        </authorList>
    </citation>
    <scope>NUCLEOTIDE SEQUENCE</scope>
    <source>
        <strain evidence="14">CCMP1723</strain>
    </source>
</reference>
<comment type="pathway">
    <text evidence="2">Protein modification; protein sumoylation.</text>
</comment>
<dbReference type="FunFam" id="3.10.110.10:FF:000035">
    <property type="entry name" value="SUMO-conjugating enzyme ubc9"/>
    <property type="match status" value="1"/>
</dbReference>
<keyword evidence="4 11" id="KW-0547">Nucleotide-binding</keyword>
<evidence type="ECO:0000259" key="13">
    <source>
        <dbReference type="PROSITE" id="PS50127"/>
    </source>
</evidence>
<feature type="region of interest" description="Disordered" evidence="12">
    <location>
        <begin position="1"/>
        <end position="27"/>
    </location>
</feature>
<dbReference type="GO" id="GO:0005634">
    <property type="term" value="C:nucleus"/>
    <property type="evidence" value="ECO:0007669"/>
    <property type="project" value="UniProtKB-SubCell"/>
</dbReference>
<evidence type="ECO:0000256" key="8">
    <source>
        <dbReference type="ARBA" id="ARBA00039165"/>
    </source>
</evidence>
<name>A0A7S0IG54_MICPS</name>
<comment type="similarity">
    <text evidence="11">Belongs to the ubiquitin-conjugating enzyme family.</text>
</comment>
<protein>
    <recommendedName>
        <fullName evidence="8">SUMO-conjugating enzyme UBC9</fullName>
    </recommendedName>
    <alternativeName>
        <fullName evidence="9">Ubiquitin carrier protein 9</fullName>
    </alternativeName>
</protein>
<dbReference type="SMART" id="SM00212">
    <property type="entry name" value="UBCc"/>
    <property type="match status" value="1"/>
</dbReference>